<keyword evidence="4" id="KW-1133">Transmembrane helix</keyword>
<dbReference type="Pfam" id="PF00400">
    <property type="entry name" value="WD40"/>
    <property type="match status" value="13"/>
</dbReference>
<keyword evidence="2" id="KW-0677">Repeat</keyword>
<protein>
    <submittedName>
        <fullName evidence="6">WD40 repeat domain-containing protein</fullName>
    </submittedName>
</protein>
<dbReference type="PANTHER" id="PTHR19879">
    <property type="entry name" value="TRANSCRIPTION INITIATION FACTOR TFIID"/>
    <property type="match status" value="1"/>
</dbReference>
<dbReference type="InterPro" id="IPR019775">
    <property type="entry name" value="WD40_repeat_CS"/>
</dbReference>
<dbReference type="InterPro" id="IPR020472">
    <property type="entry name" value="WD40_PAC1"/>
</dbReference>
<feature type="repeat" description="WD" evidence="3">
    <location>
        <begin position="612"/>
        <end position="653"/>
    </location>
</feature>
<dbReference type="InterPro" id="IPR001387">
    <property type="entry name" value="Cro/C1-type_HTH"/>
</dbReference>
<feature type="repeat" description="WD" evidence="3">
    <location>
        <begin position="747"/>
        <end position="788"/>
    </location>
</feature>
<proteinExistence type="predicted"/>
<feature type="repeat" description="WD" evidence="3">
    <location>
        <begin position="798"/>
        <end position="830"/>
    </location>
</feature>
<dbReference type="SUPFAM" id="SSF50978">
    <property type="entry name" value="WD40 repeat-like"/>
    <property type="match status" value="2"/>
</dbReference>
<evidence type="ECO:0000256" key="1">
    <source>
        <dbReference type="ARBA" id="ARBA00022574"/>
    </source>
</evidence>
<dbReference type="EMBL" id="JANYMP010000001">
    <property type="protein sequence ID" value="MCS7475231.1"/>
    <property type="molecule type" value="Genomic_DNA"/>
</dbReference>
<dbReference type="SMART" id="SM00320">
    <property type="entry name" value="WD40"/>
    <property type="match status" value="14"/>
</dbReference>
<organism evidence="6 7">
    <name type="scientific">Umezawaea endophytica</name>
    <dbReference type="NCBI Taxonomy" id="1654476"/>
    <lineage>
        <taxon>Bacteria</taxon>
        <taxon>Bacillati</taxon>
        <taxon>Actinomycetota</taxon>
        <taxon>Actinomycetes</taxon>
        <taxon>Pseudonocardiales</taxon>
        <taxon>Pseudonocardiaceae</taxon>
        <taxon>Umezawaea</taxon>
    </lineage>
</organism>
<evidence type="ECO:0000256" key="2">
    <source>
        <dbReference type="ARBA" id="ARBA00022737"/>
    </source>
</evidence>
<feature type="repeat" description="WD" evidence="3">
    <location>
        <begin position="915"/>
        <end position="956"/>
    </location>
</feature>
<feature type="transmembrane region" description="Helical" evidence="4">
    <location>
        <begin position="528"/>
        <end position="547"/>
    </location>
</feature>
<feature type="repeat" description="WD" evidence="3">
    <location>
        <begin position="1139"/>
        <end position="1180"/>
    </location>
</feature>
<dbReference type="Proteomes" id="UP001141259">
    <property type="component" value="Unassembled WGS sequence"/>
</dbReference>
<dbReference type="InterPro" id="IPR049052">
    <property type="entry name" value="nSTAND1"/>
</dbReference>
<evidence type="ECO:0000313" key="7">
    <source>
        <dbReference type="Proteomes" id="UP001141259"/>
    </source>
</evidence>
<feature type="repeat" description="WD" evidence="3">
    <location>
        <begin position="1049"/>
        <end position="1090"/>
    </location>
</feature>
<dbReference type="PANTHER" id="PTHR19879:SF9">
    <property type="entry name" value="TRANSCRIPTION INITIATION FACTOR TFIID SUBUNIT 5"/>
    <property type="match status" value="1"/>
</dbReference>
<evidence type="ECO:0000256" key="4">
    <source>
        <dbReference type="SAM" id="Phobius"/>
    </source>
</evidence>
<feature type="repeat" description="WD" evidence="3">
    <location>
        <begin position="657"/>
        <end position="698"/>
    </location>
</feature>
<feature type="repeat" description="WD" evidence="3">
    <location>
        <begin position="702"/>
        <end position="735"/>
    </location>
</feature>
<dbReference type="InterPro" id="IPR015943">
    <property type="entry name" value="WD40/YVTN_repeat-like_dom_sf"/>
</dbReference>
<dbReference type="SUPFAM" id="SSF52540">
    <property type="entry name" value="P-loop containing nucleoside triphosphate hydrolases"/>
    <property type="match status" value="1"/>
</dbReference>
<reference evidence="6" key="1">
    <citation type="submission" date="2022-08" db="EMBL/GenBank/DDBJ databases">
        <authorList>
            <person name="Tistechok S."/>
            <person name="Samborskyy M."/>
            <person name="Roman I."/>
        </authorList>
    </citation>
    <scope>NUCLEOTIDE SEQUENCE</scope>
    <source>
        <strain evidence="6">DSM 103496</strain>
    </source>
</reference>
<keyword evidence="4" id="KW-0472">Membrane</keyword>
<accession>A0A9X3AD49</accession>
<name>A0A9X3AD49_9PSEU</name>
<evidence type="ECO:0000313" key="6">
    <source>
        <dbReference type="EMBL" id="MCS7475231.1"/>
    </source>
</evidence>
<dbReference type="PROSITE" id="PS50294">
    <property type="entry name" value="WD_REPEATS_REGION"/>
    <property type="match status" value="13"/>
</dbReference>
<evidence type="ECO:0000256" key="3">
    <source>
        <dbReference type="PROSITE-ProRule" id="PRU00221"/>
    </source>
</evidence>
<feature type="repeat" description="WD" evidence="3">
    <location>
        <begin position="960"/>
        <end position="993"/>
    </location>
</feature>
<sequence length="1252" mass="133358">MPRRERPLDEGDTALLRFARDLRLLREEAGGPTYRELSDRARYSEAALSLAAGGRKLPSLAVALAYVRACGGAAGEWEERWREVAADLGPPPAADPEEEGPYVGLAAFQPSDADRFFGREHLVEELRSSLAEHRVVVVVGASGSGKSSLLRAGLVARLDGPVLLFTPGAKPLRECATRLAVLTGGPVDLPVDDPRALHRAIRGAVPGDGEVVVVVDQFEEVFTLCHDLAERAAFIDQVVTAARSHHSACRVVLGVRADFYGHCTAHPRLLEALRESQVTVGAMTAEELRAAVVQPAVRSGLTAETALVARVVADATGQPGVLPLVSHALREAWRRRRGNAVTLKGYEAAGGVEQAVAHSAETVYTGLSDDQRTVARHLFLRLCAFGEGTEDTKRRVRRDEFGPADHPAHEVLDELAHARLVVLDGDGVEIAHEALIRSWPRLRAWLAEDREGLRVHRALTEATAAWLALDRDPGALYRGLRLDTAEDWAGRDGAALTAVERRFLDLGVDARSAERTAVRRRARRLRHLVALLAVLLLLAVGTSVYAVTAARTVAGQRNTALSQKVAGQSAEVRAGDPGLAARLSLAAFRLAPTAEARGGLLSTTSTPDVTRLAGHEKIVESVAVSPNGRIVATASADRTARLWDVSDRRAPVPLATLATHTAALWTAVFTPAGTLLATTSEDGTARLWDVTDPRHPVESATLTGHTGPVLAAVFSPDGTVLATASADHTAKLWNVADPGRAKLITTITGHTDVVTSVAFGRQGRTLATASWDGTVRIWDVADQHEVSRPAEGLDRPGSLAFRADGAVLAAVSRDFVVRLWNLADPTRPEQVAAVTDGTAHAVVFSPDGRSLATAGLDRTVRLWDVTDPRAPRQLTALHGHTGPVVSVRFTPDGRSVVSSGFDRVVRLWDLPGPVLGGHDSAVYAVGFSPTGRVLATSSFDGAVRLWDARDVRRARPAALLTAHSQAVNAVVFSPDGQVLATAGLDRVVRLWRVGDLDHIGEPVVLAGYADSVQTAAFSPDGRLLVTGSADHAVRLWDVSDLAGPRELSVHTGTDNVETVAFSPDGRTLAAGTSGQVVRLWDVSAPDRPRELKSLSGHTDAVKSLSFSPDGRVLATGSGDHSVRLWDVSNPQDGREVAHLTGHTETVHSVAMSSDGRTLATASADGTTRLWDVRDPARATGTAVLSGHTARIYAVAFHPDGHTLATAGEDRTTRLWETDPDRAATWICATAPPITPEEWDGHFEGAPFQPSCG</sequence>
<feature type="repeat" description="WD" evidence="3">
    <location>
        <begin position="1184"/>
        <end position="1216"/>
    </location>
</feature>
<dbReference type="RefSeq" id="WP_259620757.1">
    <property type="nucleotide sequence ID" value="NZ_JANYMP010000001.1"/>
</dbReference>
<feature type="repeat" description="WD" evidence="3">
    <location>
        <begin position="1005"/>
        <end position="1039"/>
    </location>
</feature>
<feature type="repeat" description="WD" evidence="3">
    <location>
        <begin position="877"/>
        <end position="910"/>
    </location>
</feature>
<comment type="caution">
    <text evidence="6">The sequence shown here is derived from an EMBL/GenBank/DDBJ whole genome shotgun (WGS) entry which is preliminary data.</text>
</comment>
<keyword evidence="1 3" id="KW-0853">WD repeat</keyword>
<dbReference type="InterPro" id="IPR036322">
    <property type="entry name" value="WD40_repeat_dom_sf"/>
</dbReference>
<dbReference type="PROSITE" id="PS50082">
    <property type="entry name" value="WD_REPEATS_2"/>
    <property type="match status" value="14"/>
</dbReference>
<dbReference type="Gene3D" id="3.40.50.300">
    <property type="entry name" value="P-loop containing nucleotide triphosphate hydrolases"/>
    <property type="match status" value="1"/>
</dbReference>
<dbReference type="Pfam" id="PF20703">
    <property type="entry name" value="nSTAND1"/>
    <property type="match status" value="1"/>
</dbReference>
<dbReference type="InterPro" id="IPR001680">
    <property type="entry name" value="WD40_rpt"/>
</dbReference>
<dbReference type="AlphaFoldDB" id="A0A9X3AD49"/>
<feature type="domain" description="HTH cro/C1-type" evidence="5">
    <location>
        <begin position="21"/>
        <end position="77"/>
    </location>
</feature>
<dbReference type="InterPro" id="IPR027417">
    <property type="entry name" value="P-loop_NTPase"/>
</dbReference>
<feature type="repeat" description="WD" evidence="3">
    <location>
        <begin position="841"/>
        <end position="873"/>
    </location>
</feature>
<dbReference type="PRINTS" id="PR00320">
    <property type="entry name" value="GPROTEINBRPT"/>
</dbReference>
<dbReference type="SMART" id="SM00530">
    <property type="entry name" value="HTH_XRE"/>
    <property type="match status" value="1"/>
</dbReference>
<feature type="repeat" description="WD" evidence="3">
    <location>
        <begin position="1094"/>
        <end position="1135"/>
    </location>
</feature>
<keyword evidence="4" id="KW-0812">Transmembrane</keyword>
<dbReference type="Gene3D" id="2.130.10.10">
    <property type="entry name" value="YVTN repeat-like/Quinoprotein amine dehydrogenase"/>
    <property type="match status" value="6"/>
</dbReference>
<evidence type="ECO:0000259" key="5">
    <source>
        <dbReference type="SMART" id="SM00530"/>
    </source>
</evidence>
<keyword evidence="7" id="KW-1185">Reference proteome</keyword>
<gene>
    <name evidence="6" type="ORF">NZH93_00065</name>
</gene>
<dbReference type="CDD" id="cd00200">
    <property type="entry name" value="WD40"/>
    <property type="match status" value="2"/>
</dbReference>
<dbReference type="PROSITE" id="PS00678">
    <property type="entry name" value="WD_REPEATS_1"/>
    <property type="match status" value="9"/>
</dbReference>